<organism evidence="2 3">
    <name type="scientific">Sparassis crispa</name>
    <dbReference type="NCBI Taxonomy" id="139825"/>
    <lineage>
        <taxon>Eukaryota</taxon>
        <taxon>Fungi</taxon>
        <taxon>Dikarya</taxon>
        <taxon>Basidiomycota</taxon>
        <taxon>Agaricomycotina</taxon>
        <taxon>Agaricomycetes</taxon>
        <taxon>Polyporales</taxon>
        <taxon>Sparassidaceae</taxon>
        <taxon>Sparassis</taxon>
    </lineage>
</organism>
<dbReference type="EMBL" id="BFAD01000005">
    <property type="protein sequence ID" value="GBE83406.1"/>
    <property type="molecule type" value="Genomic_DNA"/>
</dbReference>
<evidence type="ECO:0000313" key="2">
    <source>
        <dbReference type="EMBL" id="GBE83406.1"/>
    </source>
</evidence>
<dbReference type="AlphaFoldDB" id="A0A401GMH3"/>
<sequence length="132" mass="14197">MSNFDAGEDRPLDDWTLFGGVQPFLSLDNGTLAVVRAPATSRDLLRPAPLTPPPPLPPLPEPPPPFPPPPPLLPVPPPSHLRTPAPTHPCTHARAHPPARARTRALARNRTHPHSLCSPSSPFSHLDAAQHL</sequence>
<evidence type="ECO:0000256" key="1">
    <source>
        <dbReference type="SAM" id="MobiDB-lite"/>
    </source>
</evidence>
<dbReference type="Proteomes" id="UP000287166">
    <property type="component" value="Unassembled WGS sequence"/>
</dbReference>
<accession>A0A401GMH3</accession>
<name>A0A401GMH3_9APHY</name>
<feature type="region of interest" description="Disordered" evidence="1">
    <location>
        <begin position="40"/>
        <end position="132"/>
    </location>
</feature>
<reference evidence="2 3" key="1">
    <citation type="journal article" date="2018" name="Sci. Rep.">
        <title>Genome sequence of the cauliflower mushroom Sparassis crispa (Hanabiratake) and its association with beneficial usage.</title>
        <authorList>
            <person name="Kiyama R."/>
            <person name="Furutani Y."/>
            <person name="Kawaguchi K."/>
            <person name="Nakanishi T."/>
        </authorList>
    </citation>
    <scope>NUCLEOTIDE SEQUENCE [LARGE SCALE GENOMIC DNA]</scope>
</reference>
<feature type="compositionally biased region" description="Basic residues" evidence="1">
    <location>
        <begin position="91"/>
        <end position="113"/>
    </location>
</feature>
<proteinExistence type="predicted"/>
<evidence type="ECO:0000313" key="3">
    <source>
        <dbReference type="Proteomes" id="UP000287166"/>
    </source>
</evidence>
<feature type="compositionally biased region" description="Pro residues" evidence="1">
    <location>
        <begin position="49"/>
        <end position="79"/>
    </location>
</feature>
<dbReference type="GeneID" id="38780323"/>
<gene>
    <name evidence="2" type="ORF">SCP_0504540</name>
</gene>
<dbReference type="InParanoid" id="A0A401GMH3"/>
<comment type="caution">
    <text evidence="2">The sequence shown here is derived from an EMBL/GenBank/DDBJ whole genome shotgun (WGS) entry which is preliminary data.</text>
</comment>
<dbReference type="RefSeq" id="XP_027614319.1">
    <property type="nucleotide sequence ID" value="XM_027758518.1"/>
</dbReference>
<keyword evidence="3" id="KW-1185">Reference proteome</keyword>
<protein>
    <submittedName>
        <fullName evidence="2">Uncharacterized protein</fullName>
    </submittedName>
</protein>